<name>A0A7M3E352_RHILE</name>
<organism evidence="2 3">
    <name type="scientific">Rhizobium leguminosarum</name>
    <dbReference type="NCBI Taxonomy" id="384"/>
    <lineage>
        <taxon>Bacteria</taxon>
        <taxon>Pseudomonadati</taxon>
        <taxon>Pseudomonadota</taxon>
        <taxon>Alphaproteobacteria</taxon>
        <taxon>Hyphomicrobiales</taxon>
        <taxon>Rhizobiaceae</taxon>
        <taxon>Rhizobium/Agrobacterium group</taxon>
        <taxon>Rhizobium</taxon>
    </lineage>
</organism>
<accession>A0A7M3E352</accession>
<proteinExistence type="predicted"/>
<dbReference type="EMBL" id="SIOP01000001">
    <property type="protein sequence ID" value="TAY55270.1"/>
    <property type="molecule type" value="Genomic_DNA"/>
</dbReference>
<dbReference type="AlphaFoldDB" id="A0A7M3E352"/>
<evidence type="ECO:0000259" key="1">
    <source>
        <dbReference type="Pfam" id="PF13340"/>
    </source>
</evidence>
<dbReference type="Proteomes" id="UP000292974">
    <property type="component" value="Unassembled WGS sequence"/>
</dbReference>
<feature type="domain" description="Insertion element IS402-like" evidence="1">
    <location>
        <begin position="38"/>
        <end position="98"/>
    </location>
</feature>
<dbReference type="InterPro" id="IPR025161">
    <property type="entry name" value="IS402-like_dom"/>
</dbReference>
<evidence type="ECO:0000313" key="2">
    <source>
        <dbReference type="EMBL" id="TAY55270.1"/>
    </source>
</evidence>
<comment type="caution">
    <text evidence="2">The sequence shown here is derived from an EMBL/GenBank/DDBJ whole genome shotgun (WGS) entry which is preliminary data.</text>
</comment>
<reference evidence="2 3" key="1">
    <citation type="submission" date="2019-02" db="EMBL/GenBank/DDBJ databases">
        <title>The genomic architecture of introgression among sibling species of bacteria.</title>
        <authorList>
            <person name="Cavassim M.I.A."/>
            <person name="Moeskjaer S."/>
            <person name="Moslemi C."/>
            <person name="Fields B."/>
            <person name="Bachmann A."/>
            <person name="Vilhjalmsson B."/>
            <person name="Schierup M.H."/>
            <person name="Young J.P.W."/>
            <person name="Andersen S.U."/>
        </authorList>
    </citation>
    <scope>NUCLEOTIDE SEQUENCE [LARGE SCALE GENOMIC DNA]</scope>
    <source>
        <strain evidence="2 3">SM135B</strain>
    </source>
</reference>
<protein>
    <submittedName>
        <fullName evidence="2">Transposase</fullName>
    </submittedName>
</protein>
<sequence>MRLGANVSGFVSSFTPARSICIYHGEQFAVIRTVRTVLTDARWERTAPIVRARSPIPAAGRPQPAFLEAVLWKACTNSPRRDLPKEFGNWNTVFKRVDD</sequence>
<evidence type="ECO:0000313" key="3">
    <source>
        <dbReference type="Proteomes" id="UP000292974"/>
    </source>
</evidence>
<dbReference type="Pfam" id="PF13340">
    <property type="entry name" value="DUF4096"/>
    <property type="match status" value="1"/>
</dbReference>
<gene>
    <name evidence="2" type="ORF">ELH90_28440</name>
</gene>